<reference evidence="1" key="1">
    <citation type="submission" date="2014-12" db="EMBL/GenBank/DDBJ databases">
        <title>Insight into the proteome of Arion vulgaris.</title>
        <authorList>
            <person name="Aradska J."/>
            <person name="Bulat T."/>
            <person name="Smidak R."/>
            <person name="Sarate P."/>
            <person name="Gangsoo J."/>
            <person name="Sialana F."/>
            <person name="Bilban M."/>
            <person name="Lubec G."/>
        </authorList>
    </citation>
    <scope>NUCLEOTIDE SEQUENCE</scope>
    <source>
        <tissue evidence="1">Skin</tissue>
    </source>
</reference>
<feature type="non-terminal residue" evidence="1">
    <location>
        <position position="1"/>
    </location>
</feature>
<proteinExistence type="predicted"/>
<organism evidence="1">
    <name type="scientific">Arion vulgaris</name>
    <dbReference type="NCBI Taxonomy" id="1028688"/>
    <lineage>
        <taxon>Eukaryota</taxon>
        <taxon>Metazoa</taxon>
        <taxon>Spiralia</taxon>
        <taxon>Lophotrochozoa</taxon>
        <taxon>Mollusca</taxon>
        <taxon>Gastropoda</taxon>
        <taxon>Heterobranchia</taxon>
        <taxon>Euthyneura</taxon>
        <taxon>Panpulmonata</taxon>
        <taxon>Eupulmonata</taxon>
        <taxon>Stylommatophora</taxon>
        <taxon>Helicina</taxon>
        <taxon>Arionoidea</taxon>
        <taxon>Arionidae</taxon>
        <taxon>Arion</taxon>
    </lineage>
</organism>
<name>A0A0B6Z5P6_9EUPU</name>
<dbReference type="EMBL" id="HACG01016842">
    <property type="protein sequence ID" value="CEK63707.1"/>
    <property type="molecule type" value="Transcribed_RNA"/>
</dbReference>
<accession>A0A0B6Z5P6</accession>
<dbReference type="AlphaFoldDB" id="A0A0B6Z5P6"/>
<protein>
    <submittedName>
        <fullName evidence="1">Uncharacterized protein</fullName>
    </submittedName>
</protein>
<evidence type="ECO:0000313" key="1">
    <source>
        <dbReference type="EMBL" id="CEK63707.1"/>
    </source>
</evidence>
<gene>
    <name evidence="1" type="primary">ORF49196</name>
</gene>
<sequence length="51" mass="5655">LEANTSAHPGPVIRSNMSLDDEIRSNTGKAFINVFIPAKRVWENRTTTGNQ</sequence>